<dbReference type="SMART" id="SM01411">
    <property type="entry name" value="Ephrin_rec_like"/>
    <property type="match status" value="14"/>
</dbReference>
<feature type="compositionally biased region" description="Pro residues" evidence="1">
    <location>
        <begin position="990"/>
        <end position="1009"/>
    </location>
</feature>
<dbReference type="PANTHER" id="PTHR46104:SF1">
    <property type="entry name" value="GENE 9195-RELATED"/>
    <property type="match status" value="1"/>
</dbReference>
<dbReference type="Pfam" id="PF07699">
    <property type="entry name" value="Ephrin_rec_like"/>
    <property type="match status" value="2"/>
</dbReference>
<evidence type="ECO:0000259" key="2">
    <source>
        <dbReference type="Pfam" id="PF07699"/>
    </source>
</evidence>
<reference evidence="3 4" key="1">
    <citation type="submission" date="2016-10" db="EMBL/GenBank/DDBJ databases">
        <authorList>
            <person name="Cai Z."/>
        </authorList>
    </citation>
    <scope>NUCLEOTIDE SEQUENCE [LARGE SCALE GENOMIC DNA]</scope>
</reference>
<organism evidence="3 4">
    <name type="scientific">Tetradesmus obliquus</name>
    <name type="common">Green alga</name>
    <name type="synonym">Acutodesmus obliquus</name>
    <dbReference type="NCBI Taxonomy" id="3088"/>
    <lineage>
        <taxon>Eukaryota</taxon>
        <taxon>Viridiplantae</taxon>
        <taxon>Chlorophyta</taxon>
        <taxon>core chlorophytes</taxon>
        <taxon>Chlorophyceae</taxon>
        <taxon>CS clade</taxon>
        <taxon>Sphaeropleales</taxon>
        <taxon>Scenedesmaceae</taxon>
        <taxon>Tetradesmus</taxon>
    </lineage>
</organism>
<dbReference type="SUPFAM" id="SSF57184">
    <property type="entry name" value="Growth factor receptor domain"/>
    <property type="match status" value="3"/>
</dbReference>
<dbReference type="STRING" id="3088.A0A383VF26"/>
<dbReference type="Gene3D" id="2.10.50.10">
    <property type="entry name" value="Tumor Necrosis Factor Receptor, subunit A, domain 2"/>
    <property type="match status" value="4"/>
</dbReference>
<feature type="region of interest" description="Disordered" evidence="1">
    <location>
        <begin position="987"/>
        <end position="1029"/>
    </location>
</feature>
<feature type="compositionally biased region" description="Low complexity" evidence="1">
    <location>
        <begin position="781"/>
        <end position="824"/>
    </location>
</feature>
<feature type="domain" description="Tyrosine-protein kinase ephrin type A/B receptor-like" evidence="2">
    <location>
        <begin position="126"/>
        <end position="172"/>
    </location>
</feature>
<feature type="compositionally biased region" description="Polar residues" evidence="1">
    <location>
        <begin position="1013"/>
        <end position="1024"/>
    </location>
</feature>
<keyword evidence="4" id="KW-1185">Reference proteome</keyword>
<dbReference type="PANTHER" id="PTHR46104">
    <property type="entry name" value="GENE 9195-RELATED-RELATED"/>
    <property type="match status" value="1"/>
</dbReference>
<protein>
    <recommendedName>
        <fullName evidence="2">Tyrosine-protein kinase ephrin type A/B receptor-like domain-containing protein</fullName>
    </recommendedName>
</protein>
<dbReference type="InterPro" id="IPR011641">
    <property type="entry name" value="Tyr-kin_ephrin_A/B_rcpt-like"/>
</dbReference>
<sequence>MICLSCTSPSYKVKADGSSCECSSGFHLDSASCTPCDKGSYCSGGDAPRQSCGIHLTTKSATAATIAACITQPGVAYMTGPDTATSCPVNTYNSGGNRRNCTECPGGLVTEGMGSVSVAACAAPPGYFYRGQQAMPCSVGTYKEGINKNTRCQACPVGLTTVATGYISARECSVTVAGYQAVYDSEKRVTGAEPCPVGTFSPAGGVVCSPCPTGLTTQAPKSVSDAACLAPPGTGFYANGVPEDVASLAGITNASQPTTLPCPFGYYKSGWTLDECQSCGFSVLTTAARSESSDACYIPAGWGSKAIGTTNGTSLAAFKCVLGSFGVAMPQFGLSAAPCQACPEFTTTPDAFPQNLALNSAAYSALVSPMVFTSSANCSNLPGYGWEHGVATECPEGYYNQGFDLRPCTACAEGMSTVGSAATGSSSCIALPGWEMVVDAAAAVRCPQGTWGEGGTSSCKACPSGSSTAPDVLATSASDCSYCLPGFGSTANQNSSNSEEALCSFCGLGYYAPGGPEPCTACGEGFTSSWLASSSSDCVPLYTSPEPYSSIAFSSNMSVDSALTRNAASDAASCQDACTSCQFWMFRTGQNDGSDGCWLKEVAAKPTPNTYIAYKVSGSTSYVVWEANADVDGQLGNSATMEAAASPTACSDACDAQSACLAYWVSANANRTWQCKLLAGEFRRGVRSSVRSEPTLINVVPWDAMFAQPDITTAAPNAAAPAPSPPSPTTTQEPVSGNTATNTLPAGGNTATNTAPVSGNTATNTLPASGNTATNTAPVSGNTATNTAPVGGNTATNTATVGGNTATNNVPVGNNTATNNVPVGNNTATNNVPVGGNAATNNTPVSDNTATITLPEPPAPNAAPTDASTNTLPTPNAHPASSPAAAEELEISPVPEQVPAPNGDAAEALLGAYSALGAYGGSPALANLPGLYFEPSGVGVYAAMADTPTSSISGPASVQALDVDKLSGGAYSDDYGSAGIASVVGAAPASPSPKPPSSPAVPAKSPSPAPSKQVTPSTPANASNVDDDVPAKVATTAPIVYTTALKAVCPPGKYDTGASCVNCGYANYCPGVTAKYVSKANEPDTARGAQFACDRSIAPFADALTTPTNRATSWQSCVARPGFRVASINPGQAINASTQTGVVCPANKYSVGGTRLTSCTACPSGMVTVGDAASNHNSVNDCLVPPGKFYDAGAVKPCPMGTYREGTLPYSQTTSCSTCGAGISTLAAGSARRQDCTVVLAGYFAQWDAAGFAYNADECDFGSYWPGGQISGPTPCSSCGGYTTAAVASKSKTACAAPPGYYLPSPGASQMLLCHSSIAAAQYGIDAAFGTFGTYRSGWATTPNGVKDCQICGANVLSEPTKENLHPVDSTVELVAASPDACYITAGQSLTTDYSLASLSSSMLRAADCPPNTYGASAHTNGLTTSFCKPCGRNMITEPALTAAQRNDAAVCFNPEGFGVTGQVALQCSPGSWSARGSMLPCQICAAGRTTTAVSTQQVAATDCFVSDGFGVFDQAGATAAAQWYDAGVAGLSAVQQAQLEVAECPVGRYSESQNLHSDTAARCVACPAGSATEEAGSTDISQCTVCTRGKGRSSSAYGQCDACLRGSFNDGQSTNPLSGNSRSSWECIVCPSKTFTYVAQGDFVSSSTTVSPGSTSADQCAPINVQLDASAGTSIFSGYVTPSESNGVTSHAATTLDSCVEACTQTEACHFAEFRYTDNSGDYTPGCFLFASSTAGSSSDRAVYYKLPPTLDVSASSVQMASMQIAGLSAPQAASVSFAGLGPAAPTSGSSSSTVRAQSVASGLYVKHSYAASTVLPFDSATLQTASSRSAAAAACDMLAACWGFVEVSAGSYALKSGNDLVGSRTVINAMKASEALSVASSRIVQP</sequence>
<proteinExistence type="predicted"/>
<dbReference type="EMBL" id="FNXT01000370">
    <property type="protein sequence ID" value="SZX64127.1"/>
    <property type="molecule type" value="Genomic_DNA"/>
</dbReference>
<evidence type="ECO:0000256" key="1">
    <source>
        <dbReference type="SAM" id="MobiDB-lite"/>
    </source>
</evidence>
<feature type="compositionally biased region" description="Low complexity" evidence="1">
    <location>
        <begin position="873"/>
        <end position="886"/>
    </location>
</feature>
<gene>
    <name evidence="3" type="ORF">BQ4739_LOCUS4651</name>
</gene>
<dbReference type="Proteomes" id="UP000256970">
    <property type="component" value="Unassembled WGS sequence"/>
</dbReference>
<feature type="region of interest" description="Disordered" evidence="1">
    <location>
        <begin position="715"/>
        <end position="824"/>
    </location>
</feature>
<accession>A0A383VF26</accession>
<feature type="compositionally biased region" description="Polar residues" evidence="1">
    <location>
        <begin position="732"/>
        <end position="780"/>
    </location>
</feature>
<feature type="region of interest" description="Disordered" evidence="1">
    <location>
        <begin position="850"/>
        <end position="887"/>
    </location>
</feature>
<evidence type="ECO:0000313" key="3">
    <source>
        <dbReference type="EMBL" id="SZX64127.1"/>
    </source>
</evidence>
<evidence type="ECO:0000313" key="4">
    <source>
        <dbReference type="Proteomes" id="UP000256970"/>
    </source>
</evidence>
<dbReference type="Gene3D" id="3.50.4.10">
    <property type="entry name" value="Hepatocyte Growth Factor"/>
    <property type="match status" value="1"/>
</dbReference>
<dbReference type="InterPro" id="IPR009030">
    <property type="entry name" value="Growth_fac_rcpt_cys_sf"/>
</dbReference>
<feature type="domain" description="Tyrosine-protein kinase ephrin type A/B receptor-like" evidence="2">
    <location>
        <begin position="82"/>
        <end position="121"/>
    </location>
</feature>
<name>A0A383VF26_TETOB</name>